<dbReference type="PRINTS" id="PR00348">
    <property type="entry name" value="UBIQUITIN"/>
</dbReference>
<dbReference type="InterPro" id="IPR050158">
    <property type="entry name" value="Ubiquitin_ubiquitin-like"/>
</dbReference>
<protein>
    <recommendedName>
        <fullName evidence="1">Ubiquitin-like domain-containing protein</fullName>
    </recommendedName>
</protein>
<dbReference type="Pfam" id="PF00240">
    <property type="entry name" value="ubiquitin"/>
    <property type="match status" value="1"/>
</dbReference>
<dbReference type="SMART" id="SM00213">
    <property type="entry name" value="UBQ"/>
    <property type="match status" value="1"/>
</dbReference>
<dbReference type="InterPro" id="IPR029071">
    <property type="entry name" value="Ubiquitin-like_domsf"/>
</dbReference>
<dbReference type="PANTHER" id="PTHR10666">
    <property type="entry name" value="UBIQUITIN"/>
    <property type="match status" value="1"/>
</dbReference>
<reference evidence="2" key="1">
    <citation type="journal article" date="2020" name="Nature">
        <title>Giant virus diversity and host interactions through global metagenomics.</title>
        <authorList>
            <person name="Schulz F."/>
            <person name="Roux S."/>
            <person name="Paez-Espino D."/>
            <person name="Jungbluth S."/>
            <person name="Walsh D.A."/>
            <person name="Denef V.J."/>
            <person name="McMahon K.D."/>
            <person name="Konstantinidis K.T."/>
            <person name="Eloe-Fadrosh E.A."/>
            <person name="Kyrpides N.C."/>
            <person name="Woyke T."/>
        </authorList>
    </citation>
    <scope>NUCLEOTIDE SEQUENCE</scope>
    <source>
        <strain evidence="2">GVMAG-M-3300010158-55</strain>
    </source>
</reference>
<dbReference type="InterPro" id="IPR019956">
    <property type="entry name" value="Ubiquitin_dom"/>
</dbReference>
<name>A0A6C0B8I5_9ZZZZ</name>
<dbReference type="EMBL" id="MN739095">
    <property type="protein sequence ID" value="QHS88350.1"/>
    <property type="molecule type" value="Genomic_DNA"/>
</dbReference>
<dbReference type="Gene3D" id="3.10.20.90">
    <property type="entry name" value="Phosphatidylinositol 3-kinase Catalytic Subunit, Chain A, domain 1"/>
    <property type="match status" value="1"/>
</dbReference>
<evidence type="ECO:0000259" key="1">
    <source>
        <dbReference type="PROSITE" id="PS50053"/>
    </source>
</evidence>
<dbReference type="InterPro" id="IPR000626">
    <property type="entry name" value="Ubiquitin-like_dom"/>
</dbReference>
<dbReference type="SUPFAM" id="SSF54236">
    <property type="entry name" value="Ubiquitin-like"/>
    <property type="match status" value="1"/>
</dbReference>
<dbReference type="AlphaFoldDB" id="A0A6C0B8I5"/>
<accession>A0A6C0B8I5</accession>
<organism evidence="2">
    <name type="scientific">viral metagenome</name>
    <dbReference type="NCBI Taxonomy" id="1070528"/>
    <lineage>
        <taxon>unclassified sequences</taxon>
        <taxon>metagenomes</taxon>
        <taxon>organismal metagenomes</taxon>
    </lineage>
</organism>
<evidence type="ECO:0000313" key="2">
    <source>
        <dbReference type="EMBL" id="QHS88350.1"/>
    </source>
</evidence>
<proteinExistence type="predicted"/>
<feature type="domain" description="Ubiquitin-like" evidence="1">
    <location>
        <begin position="39"/>
        <end position="114"/>
    </location>
</feature>
<sequence>MECVQSPIQLQYELNKLFVELFTQLPFIPSYPIEQNEPFDITAVTLTGRVLIIQIRASDTVLRIKQEIYKQDGLMIDQQRMVFNGKHLENNVCLHSYGIQANSRIHLILRLRGGMFHASSSRSDYLSLSYNSKELLEKGSSMLKYMRNKYDMDILDKIHEKWMECKEEEIPSILNVIEKYYVN</sequence>
<dbReference type="PROSITE" id="PS50053">
    <property type="entry name" value="UBIQUITIN_2"/>
    <property type="match status" value="1"/>
</dbReference>